<evidence type="ECO:0000313" key="1">
    <source>
        <dbReference type="EMBL" id="KIK11269.1"/>
    </source>
</evidence>
<dbReference type="Proteomes" id="UP000054018">
    <property type="component" value="Unassembled WGS sequence"/>
</dbReference>
<protein>
    <submittedName>
        <fullName evidence="1">Uncharacterized protein</fullName>
    </submittedName>
</protein>
<keyword evidence="2" id="KW-1185">Reference proteome</keyword>
<dbReference type="EMBL" id="KN834260">
    <property type="protein sequence ID" value="KIK11269.1"/>
    <property type="molecule type" value="Genomic_DNA"/>
</dbReference>
<dbReference type="HOGENOM" id="CLU_2360551_0_0_1"/>
<name>A0A0C9YB83_9AGAM</name>
<accession>A0A0C9YB83</accession>
<organism evidence="1 2">
    <name type="scientific">Pisolithus microcarpus 441</name>
    <dbReference type="NCBI Taxonomy" id="765257"/>
    <lineage>
        <taxon>Eukaryota</taxon>
        <taxon>Fungi</taxon>
        <taxon>Dikarya</taxon>
        <taxon>Basidiomycota</taxon>
        <taxon>Agaricomycotina</taxon>
        <taxon>Agaricomycetes</taxon>
        <taxon>Agaricomycetidae</taxon>
        <taxon>Boletales</taxon>
        <taxon>Sclerodermatineae</taxon>
        <taxon>Pisolithaceae</taxon>
        <taxon>Pisolithus</taxon>
    </lineage>
</organism>
<reference evidence="2" key="2">
    <citation type="submission" date="2015-01" db="EMBL/GenBank/DDBJ databases">
        <title>Evolutionary Origins and Diversification of the Mycorrhizal Mutualists.</title>
        <authorList>
            <consortium name="DOE Joint Genome Institute"/>
            <consortium name="Mycorrhizal Genomics Consortium"/>
            <person name="Kohler A."/>
            <person name="Kuo A."/>
            <person name="Nagy L.G."/>
            <person name="Floudas D."/>
            <person name="Copeland A."/>
            <person name="Barry K.W."/>
            <person name="Cichocki N."/>
            <person name="Veneault-Fourrey C."/>
            <person name="LaButti K."/>
            <person name="Lindquist E.A."/>
            <person name="Lipzen A."/>
            <person name="Lundell T."/>
            <person name="Morin E."/>
            <person name="Murat C."/>
            <person name="Riley R."/>
            <person name="Ohm R."/>
            <person name="Sun H."/>
            <person name="Tunlid A."/>
            <person name="Henrissat B."/>
            <person name="Grigoriev I.V."/>
            <person name="Hibbett D.S."/>
            <person name="Martin F."/>
        </authorList>
    </citation>
    <scope>NUCLEOTIDE SEQUENCE [LARGE SCALE GENOMIC DNA]</scope>
    <source>
        <strain evidence="2">441</strain>
    </source>
</reference>
<sequence>MQFSLVRSSRGEGDTSSRVPAVVLPTHYLMIMWRNVRRKLESTRIIKDNFVRVLQQLHPLFTIPGRSNSCTWSMLNTTGVHDEGSLQIEVHSMCLS</sequence>
<reference evidence="1 2" key="1">
    <citation type="submission" date="2014-04" db="EMBL/GenBank/DDBJ databases">
        <authorList>
            <consortium name="DOE Joint Genome Institute"/>
            <person name="Kuo A."/>
            <person name="Kohler A."/>
            <person name="Costa M.D."/>
            <person name="Nagy L.G."/>
            <person name="Floudas D."/>
            <person name="Copeland A."/>
            <person name="Barry K.W."/>
            <person name="Cichocki N."/>
            <person name="Veneault-Fourrey C."/>
            <person name="LaButti K."/>
            <person name="Lindquist E.A."/>
            <person name="Lipzen A."/>
            <person name="Lundell T."/>
            <person name="Morin E."/>
            <person name="Murat C."/>
            <person name="Sun H."/>
            <person name="Tunlid A."/>
            <person name="Henrissat B."/>
            <person name="Grigoriev I.V."/>
            <person name="Hibbett D.S."/>
            <person name="Martin F."/>
            <person name="Nordberg H.P."/>
            <person name="Cantor M.N."/>
            <person name="Hua S.X."/>
        </authorList>
    </citation>
    <scope>NUCLEOTIDE SEQUENCE [LARGE SCALE GENOMIC DNA]</scope>
    <source>
        <strain evidence="1 2">441</strain>
    </source>
</reference>
<dbReference type="AlphaFoldDB" id="A0A0C9YB83"/>
<proteinExistence type="predicted"/>
<evidence type="ECO:0000313" key="2">
    <source>
        <dbReference type="Proteomes" id="UP000054018"/>
    </source>
</evidence>
<gene>
    <name evidence="1" type="ORF">PISMIDRAFT_508886</name>
</gene>